<sequence length="398" mass="43382">MADAVEKLILQSDWQESLREQKGKAWVTYKCGDKLGIHGELETQGISSEGLPYLIGSDGFSVDKITKYRIAVTYSGQESSITRKFVAPQITYSTIHDLKKKVLSLDVTPGGLGISSDSSEHLRVWEARTGEVRRELTGHYGDVYTCKFFPSGIVVLSGGADMQLKIWSAETGDCAATLIGHKGGVLDTAFIDRGRNVISCSRDGTAKLWDVGQNACLYTFEDCGGIVNCCSVGIPENSYSLGAIDIPTGEREVGTENKLLLLACENGTLQGYGLQSRKKVLELDCHGAVNCCCFISNVHVVSGTQDGHIAVSDIRNMRVPIKEWKESRAAILSLVPHKQGFFVGTGDGSCYFVNEQQDTEVELTGSDCDPIYSLSCDGSHIYSACRDGNIRRYSLNHF</sequence>
<dbReference type="PANTHER" id="PTHR19857:SF19">
    <property type="entry name" value="26S PROTEASOME REGULATORY SUBUNIT RPN14"/>
    <property type="match status" value="1"/>
</dbReference>
<dbReference type="InterPro" id="IPR001680">
    <property type="entry name" value="WD40_rpt"/>
</dbReference>
<dbReference type="InterPro" id="IPR015943">
    <property type="entry name" value="WD40/YVTN_repeat-like_dom_sf"/>
</dbReference>
<dbReference type="InterPro" id="IPR051179">
    <property type="entry name" value="WD_repeat_multifunction"/>
</dbReference>
<keyword evidence="7" id="KW-1185">Reference proteome</keyword>
<protein>
    <recommendedName>
        <fullName evidence="8">Proteasomal ATPase-associated factor 1</fullName>
    </recommendedName>
</protein>
<feature type="repeat" description="WD" evidence="5">
    <location>
        <begin position="178"/>
        <end position="219"/>
    </location>
</feature>
<evidence type="ECO:0000256" key="4">
    <source>
        <dbReference type="ARBA" id="ARBA00038321"/>
    </source>
</evidence>
<dbReference type="Pfam" id="PF00400">
    <property type="entry name" value="WD40"/>
    <property type="match status" value="4"/>
</dbReference>
<keyword evidence="1 5" id="KW-0853">WD repeat</keyword>
<organism evidence="6 7">
    <name type="scientific">Patella caerulea</name>
    <name type="common">Rayed Mediterranean limpet</name>
    <dbReference type="NCBI Taxonomy" id="87958"/>
    <lineage>
        <taxon>Eukaryota</taxon>
        <taxon>Metazoa</taxon>
        <taxon>Spiralia</taxon>
        <taxon>Lophotrochozoa</taxon>
        <taxon>Mollusca</taxon>
        <taxon>Gastropoda</taxon>
        <taxon>Patellogastropoda</taxon>
        <taxon>Patelloidea</taxon>
        <taxon>Patellidae</taxon>
        <taxon>Patella</taxon>
    </lineage>
</organism>
<proteinExistence type="inferred from homology"/>
<dbReference type="AlphaFoldDB" id="A0AAN8J5D9"/>
<feature type="repeat" description="WD" evidence="5">
    <location>
        <begin position="136"/>
        <end position="177"/>
    </location>
</feature>
<dbReference type="PANTHER" id="PTHR19857">
    <property type="entry name" value="MITOCHONDRIAL DIVISION PROTEIN 1-RELATED"/>
    <property type="match status" value="1"/>
</dbReference>
<name>A0AAN8J5D9_PATCE</name>
<dbReference type="InterPro" id="IPR019775">
    <property type="entry name" value="WD40_repeat_CS"/>
</dbReference>
<dbReference type="GO" id="GO:0000502">
    <property type="term" value="C:proteasome complex"/>
    <property type="evidence" value="ECO:0007669"/>
    <property type="project" value="UniProtKB-KW"/>
</dbReference>
<dbReference type="SMART" id="SM00320">
    <property type="entry name" value="WD40"/>
    <property type="match status" value="6"/>
</dbReference>
<keyword evidence="3" id="KW-0647">Proteasome</keyword>
<dbReference type="PROSITE" id="PS50294">
    <property type="entry name" value="WD_REPEATS_REGION"/>
    <property type="match status" value="2"/>
</dbReference>
<dbReference type="Gene3D" id="2.130.10.10">
    <property type="entry name" value="YVTN repeat-like/Quinoprotein amine dehydrogenase"/>
    <property type="match status" value="2"/>
</dbReference>
<dbReference type="InterPro" id="IPR036322">
    <property type="entry name" value="WD40_repeat_dom_sf"/>
</dbReference>
<evidence type="ECO:0000256" key="2">
    <source>
        <dbReference type="ARBA" id="ARBA00022737"/>
    </source>
</evidence>
<dbReference type="EMBL" id="JAZGQO010000014">
    <property type="protein sequence ID" value="KAK6170195.1"/>
    <property type="molecule type" value="Genomic_DNA"/>
</dbReference>
<dbReference type="PROSITE" id="PS00678">
    <property type="entry name" value="WD_REPEATS_1"/>
    <property type="match status" value="1"/>
</dbReference>
<evidence type="ECO:0000256" key="5">
    <source>
        <dbReference type="PROSITE-ProRule" id="PRU00221"/>
    </source>
</evidence>
<accession>A0AAN8J5D9</accession>
<evidence type="ECO:0000256" key="3">
    <source>
        <dbReference type="ARBA" id="ARBA00022942"/>
    </source>
</evidence>
<evidence type="ECO:0000256" key="1">
    <source>
        <dbReference type="ARBA" id="ARBA00022574"/>
    </source>
</evidence>
<evidence type="ECO:0000313" key="7">
    <source>
        <dbReference type="Proteomes" id="UP001347796"/>
    </source>
</evidence>
<dbReference type="SUPFAM" id="SSF50978">
    <property type="entry name" value="WD40 repeat-like"/>
    <property type="match status" value="1"/>
</dbReference>
<gene>
    <name evidence="6" type="ORF">SNE40_018647</name>
</gene>
<evidence type="ECO:0000313" key="6">
    <source>
        <dbReference type="EMBL" id="KAK6170195.1"/>
    </source>
</evidence>
<comment type="similarity">
    <text evidence="4">Belongs to the WD repeat PAAF1/RPN14 family.</text>
</comment>
<dbReference type="PROSITE" id="PS50082">
    <property type="entry name" value="WD_REPEATS_2"/>
    <property type="match status" value="2"/>
</dbReference>
<comment type="caution">
    <text evidence="6">The sequence shown here is derived from an EMBL/GenBank/DDBJ whole genome shotgun (WGS) entry which is preliminary data.</text>
</comment>
<dbReference type="Proteomes" id="UP001347796">
    <property type="component" value="Unassembled WGS sequence"/>
</dbReference>
<keyword evidence="2" id="KW-0677">Repeat</keyword>
<evidence type="ECO:0008006" key="8">
    <source>
        <dbReference type="Google" id="ProtNLM"/>
    </source>
</evidence>
<reference evidence="6 7" key="1">
    <citation type="submission" date="2024-01" db="EMBL/GenBank/DDBJ databases">
        <title>The genome of the rayed Mediterranean limpet Patella caerulea (Linnaeus, 1758).</title>
        <authorList>
            <person name="Anh-Thu Weber A."/>
            <person name="Halstead-Nussloch G."/>
        </authorList>
    </citation>
    <scope>NUCLEOTIDE SEQUENCE [LARGE SCALE GENOMIC DNA]</scope>
    <source>
        <strain evidence="6">AATW-2023a</strain>
        <tissue evidence="6">Whole specimen</tissue>
    </source>
</reference>